<feature type="region of interest" description="Disordered" evidence="1">
    <location>
        <begin position="22"/>
        <end position="46"/>
    </location>
</feature>
<reference evidence="2 3" key="1">
    <citation type="submission" date="2019-11" db="EMBL/GenBank/DDBJ databases">
        <title>Whole genome sequence of Oryza granulata.</title>
        <authorList>
            <person name="Li W."/>
        </authorList>
    </citation>
    <scope>NUCLEOTIDE SEQUENCE [LARGE SCALE GENOMIC DNA]</scope>
    <source>
        <strain evidence="3">cv. Menghai</strain>
        <tissue evidence="2">Leaf</tissue>
    </source>
</reference>
<evidence type="ECO:0000313" key="3">
    <source>
        <dbReference type="Proteomes" id="UP000479710"/>
    </source>
</evidence>
<accession>A0A6G1DB32</accession>
<keyword evidence="3" id="KW-1185">Reference proteome</keyword>
<organism evidence="2 3">
    <name type="scientific">Oryza meyeriana var. granulata</name>
    <dbReference type="NCBI Taxonomy" id="110450"/>
    <lineage>
        <taxon>Eukaryota</taxon>
        <taxon>Viridiplantae</taxon>
        <taxon>Streptophyta</taxon>
        <taxon>Embryophyta</taxon>
        <taxon>Tracheophyta</taxon>
        <taxon>Spermatophyta</taxon>
        <taxon>Magnoliopsida</taxon>
        <taxon>Liliopsida</taxon>
        <taxon>Poales</taxon>
        <taxon>Poaceae</taxon>
        <taxon>BOP clade</taxon>
        <taxon>Oryzoideae</taxon>
        <taxon>Oryzeae</taxon>
        <taxon>Oryzinae</taxon>
        <taxon>Oryza</taxon>
        <taxon>Oryza meyeriana</taxon>
    </lineage>
</organism>
<evidence type="ECO:0000256" key="1">
    <source>
        <dbReference type="SAM" id="MobiDB-lite"/>
    </source>
</evidence>
<dbReference type="Proteomes" id="UP000479710">
    <property type="component" value="Unassembled WGS sequence"/>
</dbReference>
<protein>
    <submittedName>
        <fullName evidence="2">Uncharacterized protein</fullName>
    </submittedName>
</protein>
<comment type="caution">
    <text evidence="2">The sequence shown here is derived from an EMBL/GenBank/DDBJ whole genome shotgun (WGS) entry which is preliminary data.</text>
</comment>
<sequence length="73" mass="7906">MEGNLAMPAEKTEGLVVARNGNDEWLEGGGSGGAQSWRRSGDALGDRAWDEDLTKRDYGEGWGKKRLAAGIKR</sequence>
<name>A0A6G1DB32_9ORYZ</name>
<gene>
    <name evidence="2" type="ORF">E2562_001226</name>
</gene>
<dbReference type="EMBL" id="SPHZ02000006">
    <property type="protein sequence ID" value="KAF0909975.1"/>
    <property type="molecule type" value="Genomic_DNA"/>
</dbReference>
<dbReference type="AlphaFoldDB" id="A0A6G1DB32"/>
<proteinExistence type="predicted"/>
<evidence type="ECO:0000313" key="2">
    <source>
        <dbReference type="EMBL" id="KAF0909975.1"/>
    </source>
</evidence>